<evidence type="ECO:0000259" key="6">
    <source>
        <dbReference type="Pfam" id="PF11847"/>
    </source>
</evidence>
<dbReference type="EC" id="2.4.2.-" evidence="8"/>
<evidence type="ECO:0000256" key="2">
    <source>
        <dbReference type="ARBA" id="ARBA00022679"/>
    </source>
</evidence>
<protein>
    <submittedName>
        <fullName evidence="8">Arabinofuranan 3-O-arabinosyltransferase</fullName>
        <ecNumber evidence="8">2.4.2.-</ecNumber>
    </submittedName>
</protein>
<reference evidence="8 9" key="1">
    <citation type="submission" date="2020-08" db="EMBL/GenBank/DDBJ databases">
        <title>Sequencing the genomes of 1000 actinobacteria strains.</title>
        <authorList>
            <person name="Klenk H.-P."/>
        </authorList>
    </citation>
    <scope>NUCLEOTIDE SEQUENCE [LARGE SCALE GENOMIC DNA]</scope>
    <source>
        <strain evidence="8 9">DSM 43149</strain>
    </source>
</reference>
<dbReference type="InterPro" id="IPR008979">
    <property type="entry name" value="Galactose-bd-like_sf"/>
</dbReference>
<accession>A0A7W7MMM6</accession>
<evidence type="ECO:0000256" key="1">
    <source>
        <dbReference type="ARBA" id="ARBA00022603"/>
    </source>
</evidence>
<feature type="domain" description="Alpha-(1-&gt;3)-arabinofuranosyltransferase N-terminal GT-C" evidence="6">
    <location>
        <begin position="36"/>
        <end position="685"/>
    </location>
</feature>
<proteinExistence type="predicted"/>
<comment type="caution">
    <text evidence="8">The sequence shown here is derived from an EMBL/GenBank/DDBJ whole genome shotgun (WGS) entry which is preliminary data.</text>
</comment>
<keyword evidence="4" id="KW-1133">Transmembrane helix</keyword>
<dbReference type="InterPro" id="IPR056997">
    <property type="entry name" value="CBM_AftD"/>
</dbReference>
<feature type="transmembrane region" description="Helical" evidence="4">
    <location>
        <begin position="194"/>
        <end position="220"/>
    </location>
</feature>
<dbReference type="GO" id="GO:0016757">
    <property type="term" value="F:glycosyltransferase activity"/>
    <property type="evidence" value="ECO:0007669"/>
    <property type="project" value="UniProtKB-KW"/>
</dbReference>
<feature type="domain" description="Methyltransferase type 11" evidence="5">
    <location>
        <begin position="1456"/>
        <end position="1544"/>
    </location>
</feature>
<feature type="transmembrane region" description="Helical" evidence="4">
    <location>
        <begin position="1235"/>
        <end position="1255"/>
    </location>
</feature>
<dbReference type="GO" id="GO:0008757">
    <property type="term" value="F:S-adenosylmethionine-dependent methyltransferase activity"/>
    <property type="evidence" value="ECO:0007669"/>
    <property type="project" value="InterPro"/>
</dbReference>
<evidence type="ECO:0000256" key="3">
    <source>
        <dbReference type="ARBA" id="ARBA00022691"/>
    </source>
</evidence>
<keyword evidence="9" id="KW-1185">Reference proteome</keyword>
<keyword evidence="1" id="KW-0489">Methyltransferase</keyword>
<keyword evidence="2 8" id="KW-0808">Transferase</keyword>
<sequence>MTAATREKKLAPAKTAAAAPARTGRRTLGAVAGALVLVALAFLQRPGRVTFDTKLDLAENPVGFMARALHLWNPQATSGELQQQAYGYLFPMGPFFAAGDRLGVPPWVTQRLWCALLLCAAYFGVLLLARALGIGTEPGRVIGALAYALAPRMLTEIGPLSSEMLPVVALPWVLLPLVSARRIGSPRRAAALSALAVVCMGGINAAAVVMSLVLPGMWLLTRRWDRHLAKLAAWWFVCVSLAAVWWMVPLLLFGQYSLPFLDYIESSTTTTAVVSLFQAVRGTNQWGGYIVQGEAWWPSGWILVDHPGLMVATALVAAAGLTGLALRGLPERRFLVLGALTGLTLLTMGYVGTLDSPVAPYVRELLDGPLAPLRNVHKFEPVLRLPVVLGLVYAASRPLRLRWLRLPSAPVIAALLIAAAAPAWLFMLRPGPGWSEVPDHWSQATAWLAKDPQARTLVVPGSGFAQHTWGRTVDEPIQPLAGAPWATRHQIPLGSEGNIRVMDAVEQVLAQGRGSPALADFLARAGYTYLLVRHDLDRAASGAPPIAVVRRAVLGSPGLVPAAQFGPKVGAGGAAPSPVDTAVSVPSIEIFKVDRPVPVVSASNLADVPVVSGGPEGLLGVLEQKLIDGRQPVVLAGDADGALGAPEAAGPRIVTDGLRRRELNIGRMRDNVSQTLTADEQTRLGRVRSDLLPFAAAGHQTVAAYQGIRSVDASSSAGFADSVGATDPSALPFAALDGDPATAWRSDPYQLGVGQWLEVLLDTPRRVSEVTVDFADDLRVAAPVGVVRVTTDQGVVDRPVPATAGPHKLATLPGLTTTVRVTVLALRQGYYGGVALRELGIPGLTAQRGLRAPADFGEGTTPVYSFDRAPQQRGACFPATGGTHCDQFLARAGEEPLGIDRFFATPVDATYDLRMTALPRPGGAVPLSRPMTASASSVLTGDITVGAHAAVDGDPATAWLAEPTDANPTLRLYWGAKRTINRLQLVVPDAPSAARPTEVLLRTPAGPGRVSVDQDGWVRFPPLNTDRIEISVVASTPVVADTRGNSWPAPVGIAEVKVPALGELLKPATDSTALAAPCGTGPTVEIDGVDYPTSVSGTLGDVRAGRPMPVKVCDDFVGESVQLAAGEHRLRTVPSTAFVVESATLVRDGAAAVPPAVHSRAVQVDRWDTTSRQVTVAAGAQSLLVVPENHNAGWIATLGGKRLRAVRVDGWQQAFVLPAGEGGVVKLRFTPDEPYRAGLAAGAACVLLVVLLALVRVRRRRQPLTQALAASPLAARALAAQPLPVLPMARAVNAPGGGWWMLVPLMLLAVLLGGAAGAALLLAALIVRQLWPGALPAIVFGSAGTGIAIAVAGRLLGHGQEFAYGAAVQTSMLAALCAVAATVAPSARRPKGTASPGKPTGGPVIEPHRATLRRSVGLFKAFLVEQTDPDRFYSLLAADSARQLGSYAKLSGARVLDVGGGPGYFATEFRRRGAAYLGIDPAVGDFAADGATVAGMVRGSGTALPIQSGSIDVCYSSNVLEHVSEPEAMLDEMVRVTRPGGTVFVSFTPWLSPWGGHETSPWHLFGGHRARRRFVRRNGREPKNRFMETLFPISAARAMRWARAARRAGDITVIDVLPRYHPRWACWIARIPGLRESLTWNFTVVLRRVEKPVPASAKKETVKVSLPRGTQ</sequence>
<feature type="transmembrane region" description="Helical" evidence="4">
    <location>
        <begin position="110"/>
        <end position="132"/>
    </location>
</feature>
<dbReference type="InterPro" id="IPR013216">
    <property type="entry name" value="Methyltransf_11"/>
</dbReference>
<keyword evidence="8" id="KW-0328">Glycosyltransferase</keyword>
<dbReference type="CDD" id="cd02440">
    <property type="entry name" value="AdoMet_MTases"/>
    <property type="match status" value="1"/>
</dbReference>
<feature type="transmembrane region" description="Helical" evidence="4">
    <location>
        <begin position="1362"/>
        <end position="1384"/>
    </location>
</feature>
<dbReference type="Pfam" id="PF24607">
    <property type="entry name" value="CBM_AftD"/>
    <property type="match status" value="2"/>
</dbReference>
<dbReference type="Gene3D" id="2.60.120.260">
    <property type="entry name" value="Galactose-binding domain-like"/>
    <property type="match status" value="1"/>
</dbReference>
<dbReference type="InterPro" id="IPR029063">
    <property type="entry name" value="SAM-dependent_MTases_sf"/>
</dbReference>
<name>A0A7W7MMM6_9ACTN</name>
<feature type="domain" description="Arabinofuranosyltransferase D third carbohydrate binding module" evidence="7">
    <location>
        <begin position="932"/>
        <end position="1059"/>
    </location>
</feature>
<evidence type="ECO:0000256" key="4">
    <source>
        <dbReference type="SAM" id="Phobius"/>
    </source>
</evidence>
<feature type="domain" description="Arabinofuranosyltransferase D third carbohydrate binding module" evidence="7">
    <location>
        <begin position="725"/>
        <end position="826"/>
    </location>
</feature>
<feature type="transmembrane region" description="Helical" evidence="4">
    <location>
        <begin position="1298"/>
        <end position="1327"/>
    </location>
</feature>
<dbReference type="PANTHER" id="PTHR43464:SF19">
    <property type="entry name" value="UBIQUINONE BIOSYNTHESIS O-METHYLTRANSFERASE, MITOCHONDRIAL"/>
    <property type="match status" value="1"/>
</dbReference>
<feature type="transmembrane region" description="Helical" evidence="4">
    <location>
        <begin position="334"/>
        <end position="352"/>
    </location>
</feature>
<evidence type="ECO:0000259" key="5">
    <source>
        <dbReference type="Pfam" id="PF08241"/>
    </source>
</evidence>
<dbReference type="SUPFAM" id="SSF53335">
    <property type="entry name" value="S-adenosyl-L-methionine-dependent methyltransferases"/>
    <property type="match status" value="1"/>
</dbReference>
<dbReference type="EMBL" id="JACHNH010000001">
    <property type="protein sequence ID" value="MBB4760148.1"/>
    <property type="molecule type" value="Genomic_DNA"/>
</dbReference>
<feature type="transmembrane region" description="Helical" evidence="4">
    <location>
        <begin position="411"/>
        <end position="428"/>
    </location>
</feature>
<keyword evidence="4" id="KW-0472">Membrane</keyword>
<gene>
    <name evidence="8" type="ORF">BJ971_000704</name>
</gene>
<dbReference type="PANTHER" id="PTHR43464">
    <property type="entry name" value="METHYLTRANSFERASE"/>
    <property type="match status" value="1"/>
</dbReference>
<feature type="transmembrane region" description="Helical" evidence="4">
    <location>
        <begin position="382"/>
        <end position="399"/>
    </location>
</feature>
<keyword evidence="4" id="KW-0812">Transmembrane</keyword>
<organism evidence="8 9">
    <name type="scientific">Actinoplanes digitatis</name>
    <dbReference type="NCBI Taxonomy" id="1868"/>
    <lineage>
        <taxon>Bacteria</taxon>
        <taxon>Bacillati</taxon>
        <taxon>Actinomycetota</taxon>
        <taxon>Actinomycetes</taxon>
        <taxon>Micromonosporales</taxon>
        <taxon>Micromonosporaceae</taxon>
        <taxon>Actinoplanes</taxon>
    </lineage>
</organism>
<dbReference type="GO" id="GO:0032259">
    <property type="term" value="P:methylation"/>
    <property type="evidence" value="ECO:0007669"/>
    <property type="project" value="UniProtKB-KW"/>
</dbReference>
<dbReference type="RefSeq" id="WP_184989751.1">
    <property type="nucleotide sequence ID" value="NZ_BOMK01000033.1"/>
</dbReference>
<evidence type="ECO:0000313" key="8">
    <source>
        <dbReference type="EMBL" id="MBB4760148.1"/>
    </source>
</evidence>
<dbReference type="Pfam" id="PF08241">
    <property type="entry name" value="Methyltransf_11"/>
    <property type="match status" value="1"/>
</dbReference>
<dbReference type="Pfam" id="PF11847">
    <property type="entry name" value="GT-C_AftD"/>
    <property type="match status" value="1"/>
</dbReference>
<dbReference type="Proteomes" id="UP000578112">
    <property type="component" value="Unassembled WGS sequence"/>
</dbReference>
<evidence type="ECO:0000313" key="9">
    <source>
        <dbReference type="Proteomes" id="UP000578112"/>
    </source>
</evidence>
<dbReference type="SUPFAM" id="SSF49785">
    <property type="entry name" value="Galactose-binding domain-like"/>
    <property type="match status" value="2"/>
</dbReference>
<dbReference type="InterPro" id="IPR021798">
    <property type="entry name" value="AftD_N"/>
</dbReference>
<keyword evidence="3" id="KW-0949">S-adenosyl-L-methionine</keyword>
<feature type="transmembrane region" description="Helical" evidence="4">
    <location>
        <begin position="1334"/>
        <end position="1356"/>
    </location>
</feature>
<evidence type="ECO:0000259" key="7">
    <source>
        <dbReference type="Pfam" id="PF24607"/>
    </source>
</evidence>
<dbReference type="Gene3D" id="3.40.50.150">
    <property type="entry name" value="Vaccinia Virus protein VP39"/>
    <property type="match status" value="1"/>
</dbReference>
<feature type="transmembrane region" description="Helical" evidence="4">
    <location>
        <begin position="232"/>
        <end position="253"/>
    </location>
</feature>
<feature type="transmembrane region" description="Helical" evidence="4">
    <location>
        <begin position="308"/>
        <end position="327"/>
    </location>
</feature>